<dbReference type="InterPro" id="IPR051310">
    <property type="entry name" value="MCP_chemotaxis"/>
</dbReference>
<evidence type="ECO:0000256" key="3">
    <source>
        <dbReference type="PROSITE-ProRule" id="PRU00284"/>
    </source>
</evidence>
<dbReference type="PROSITE" id="PS50885">
    <property type="entry name" value="HAMP"/>
    <property type="match status" value="1"/>
</dbReference>
<gene>
    <name evidence="6" type="ORF">GCM10023090_05190</name>
</gene>
<dbReference type="CDD" id="cd06225">
    <property type="entry name" value="HAMP"/>
    <property type="match status" value="1"/>
</dbReference>
<dbReference type="Gene3D" id="1.10.287.950">
    <property type="entry name" value="Methyl-accepting chemotaxis protein"/>
    <property type="match status" value="1"/>
</dbReference>
<dbReference type="InterPro" id="IPR004089">
    <property type="entry name" value="MCPsignal_dom"/>
</dbReference>
<dbReference type="PANTHER" id="PTHR43531:SF14">
    <property type="entry name" value="METHYL-ACCEPTING CHEMOTAXIS PROTEIN I-RELATED"/>
    <property type="match status" value="1"/>
</dbReference>
<comment type="similarity">
    <text evidence="2">Belongs to the methyl-accepting chemotaxis (MCP) protein family.</text>
</comment>
<evidence type="ECO:0000259" key="5">
    <source>
        <dbReference type="PROSITE" id="PS50885"/>
    </source>
</evidence>
<dbReference type="Pfam" id="PF00672">
    <property type="entry name" value="HAMP"/>
    <property type="match status" value="1"/>
</dbReference>
<proteinExistence type="inferred from homology"/>
<evidence type="ECO:0000256" key="1">
    <source>
        <dbReference type="ARBA" id="ARBA00022481"/>
    </source>
</evidence>
<reference evidence="7" key="1">
    <citation type="journal article" date="2019" name="Int. J. Syst. Evol. Microbiol.">
        <title>The Global Catalogue of Microorganisms (GCM) 10K type strain sequencing project: providing services to taxonomists for standard genome sequencing and annotation.</title>
        <authorList>
            <consortium name="The Broad Institute Genomics Platform"/>
            <consortium name="The Broad Institute Genome Sequencing Center for Infectious Disease"/>
            <person name="Wu L."/>
            <person name="Ma J."/>
        </authorList>
    </citation>
    <scope>NUCLEOTIDE SEQUENCE [LARGE SCALE GENOMIC DNA]</scope>
    <source>
        <strain evidence="7">JCM 31890</strain>
    </source>
</reference>
<dbReference type="RefSeq" id="WP_345060927.1">
    <property type="nucleotide sequence ID" value="NZ_BAABEX010000004.1"/>
</dbReference>
<comment type="caution">
    <text evidence="6">The sequence shown here is derived from an EMBL/GenBank/DDBJ whole genome shotgun (WGS) entry which is preliminary data.</text>
</comment>
<dbReference type="SMART" id="SM00304">
    <property type="entry name" value="HAMP"/>
    <property type="match status" value="1"/>
</dbReference>
<name>A0ABP8KYT5_9BURK</name>
<dbReference type="InterPro" id="IPR024478">
    <property type="entry name" value="HlyB_4HB_MCP"/>
</dbReference>
<organism evidence="6 7">
    <name type="scientific">Acidovorax lacteus</name>
    <dbReference type="NCBI Taxonomy" id="1924988"/>
    <lineage>
        <taxon>Bacteria</taxon>
        <taxon>Pseudomonadati</taxon>
        <taxon>Pseudomonadota</taxon>
        <taxon>Betaproteobacteria</taxon>
        <taxon>Burkholderiales</taxon>
        <taxon>Comamonadaceae</taxon>
        <taxon>Acidovorax</taxon>
    </lineage>
</organism>
<keyword evidence="7" id="KW-1185">Reference proteome</keyword>
<accession>A0ABP8KYT5</accession>
<protein>
    <submittedName>
        <fullName evidence="6">Methyl-accepting chemotaxis protein</fullName>
    </submittedName>
</protein>
<dbReference type="Pfam" id="PF00015">
    <property type="entry name" value="MCPsignal"/>
    <property type="match status" value="1"/>
</dbReference>
<evidence type="ECO:0000313" key="6">
    <source>
        <dbReference type="EMBL" id="GAA4419212.1"/>
    </source>
</evidence>
<evidence type="ECO:0000259" key="4">
    <source>
        <dbReference type="PROSITE" id="PS50111"/>
    </source>
</evidence>
<dbReference type="SUPFAM" id="SSF58104">
    <property type="entry name" value="Methyl-accepting chemotaxis protein (MCP) signaling domain"/>
    <property type="match status" value="1"/>
</dbReference>
<dbReference type="InterPro" id="IPR004090">
    <property type="entry name" value="Chemotax_Me-accpt_rcpt"/>
</dbReference>
<dbReference type="Pfam" id="PF12729">
    <property type="entry name" value="4HB_MCP_1"/>
    <property type="match status" value="1"/>
</dbReference>
<dbReference type="EMBL" id="BAABEX010000004">
    <property type="protein sequence ID" value="GAA4419212.1"/>
    <property type="molecule type" value="Genomic_DNA"/>
</dbReference>
<dbReference type="InterPro" id="IPR003660">
    <property type="entry name" value="HAMP_dom"/>
</dbReference>
<dbReference type="CDD" id="cd11386">
    <property type="entry name" value="MCP_signal"/>
    <property type="match status" value="1"/>
</dbReference>
<sequence>MRIRSEDIKIATRLTLLLVALCLLMVVIGAAGLLGMRDANQGLNTVYQDRVVPLKQLKVVADAYAVAIVDTAHKVRDGALSTQQGLESVRQARQSIQKEWTAYLATELVPAEVQQIERFKQLQVRADKAVDQLETVLKSQDPAALASFAARDMYPALDPLQEVLSTLSQLQLDIAKQEYLDSEATYRHARLLVVAAIVAAVVLSSLVGMATIRAITHPLRNAVELSGAIAQGDLTRRIDTRGSNEVAQLLQGLERMQGSLIQLAQAVRDGAENVATASQEIAQGNQDLSARTESQASALQETAASMEELNSTVRLNAEHSRQAHQLAQDACSVASQSGQVVTRVVSTMKDIHGQSGRIADIIGVIDGIAFQTNILALNAAVEAARAGEQGRGFAVVAGEVRSLAQRSAEAAREIKSLITASVERVEQGSELVDQAGQTMDRVVQAIERVSSIVAEISGASSEQSQGVDQVNLAVTQIDQVTQQNAALVEEMAAAAASLNQQARTLVGTTARFKLPHGAGPAQAALLPATG</sequence>
<evidence type="ECO:0000256" key="2">
    <source>
        <dbReference type="ARBA" id="ARBA00029447"/>
    </source>
</evidence>
<keyword evidence="1" id="KW-0488">Methylation</keyword>
<dbReference type="Proteomes" id="UP001501788">
    <property type="component" value="Unassembled WGS sequence"/>
</dbReference>
<keyword evidence="3" id="KW-0807">Transducer</keyword>
<dbReference type="PANTHER" id="PTHR43531">
    <property type="entry name" value="PROTEIN ICFG"/>
    <property type="match status" value="1"/>
</dbReference>
<dbReference type="SMART" id="SM00283">
    <property type="entry name" value="MA"/>
    <property type="match status" value="1"/>
</dbReference>
<feature type="domain" description="Methyl-accepting transducer" evidence="4">
    <location>
        <begin position="270"/>
        <end position="499"/>
    </location>
</feature>
<dbReference type="PROSITE" id="PS50111">
    <property type="entry name" value="CHEMOTAXIS_TRANSDUC_2"/>
    <property type="match status" value="1"/>
</dbReference>
<evidence type="ECO:0000313" key="7">
    <source>
        <dbReference type="Proteomes" id="UP001501788"/>
    </source>
</evidence>
<feature type="domain" description="HAMP" evidence="5">
    <location>
        <begin position="213"/>
        <end position="265"/>
    </location>
</feature>
<dbReference type="PRINTS" id="PR00260">
    <property type="entry name" value="CHEMTRNSDUCR"/>
</dbReference>